<organism evidence="1 2">
    <name type="scientific">Litoreibacter janthinus</name>
    <dbReference type="NCBI Taxonomy" id="670154"/>
    <lineage>
        <taxon>Bacteria</taxon>
        <taxon>Pseudomonadati</taxon>
        <taxon>Pseudomonadota</taxon>
        <taxon>Alphaproteobacteria</taxon>
        <taxon>Rhodobacterales</taxon>
        <taxon>Roseobacteraceae</taxon>
        <taxon>Litoreibacter</taxon>
    </lineage>
</organism>
<sequence length="265" mass="29280">MYFAHIANSLAPVKKNVHIAHMLDLLDALLAPFARLMVALGVPFADLAERLKAHYVEAARKACDGKPTDSRLSVMTGLQRRDIARLRDFHPNEPRLTHLSRLVSLWQTEDEYAGKPLTKSGPTPSFEALAWEVRRDVHPRTMLDTLLAAGTVAVEGETVTLLESSYQPLAGSEDQMAYLARNMGDHLSAATTNITSDTPPFFERAVHYAALAPDQVQALELSFREGQAKLLEQLNKDAAAMKALPSEVAPVRFRAGGYFYHEDST</sequence>
<dbReference type="Proteomes" id="UP000199658">
    <property type="component" value="Unassembled WGS sequence"/>
</dbReference>
<accession>A0A1I6HMP1</accession>
<name>A0A1I6HMP1_9RHOB</name>
<dbReference type="EMBL" id="FOYO01000001">
    <property type="protein sequence ID" value="SFR55715.1"/>
    <property type="molecule type" value="Genomic_DNA"/>
</dbReference>
<dbReference type="InterPro" id="IPR045445">
    <property type="entry name" value="DUF6502"/>
</dbReference>
<dbReference type="STRING" id="670154.SAMN04488002_3174"/>
<protein>
    <submittedName>
        <fullName evidence="1">Uncharacterized protein</fullName>
    </submittedName>
</protein>
<evidence type="ECO:0000313" key="2">
    <source>
        <dbReference type="Proteomes" id="UP000199658"/>
    </source>
</evidence>
<reference evidence="2" key="1">
    <citation type="submission" date="2016-10" db="EMBL/GenBank/DDBJ databases">
        <authorList>
            <person name="Varghese N."/>
            <person name="Submissions S."/>
        </authorList>
    </citation>
    <scope>NUCLEOTIDE SEQUENCE [LARGE SCALE GENOMIC DNA]</scope>
    <source>
        <strain evidence="2">DSM 26921</strain>
    </source>
</reference>
<proteinExistence type="predicted"/>
<dbReference type="Pfam" id="PF20112">
    <property type="entry name" value="DUF6502"/>
    <property type="match status" value="1"/>
</dbReference>
<keyword evidence="2" id="KW-1185">Reference proteome</keyword>
<dbReference type="AlphaFoldDB" id="A0A1I6HMP1"/>
<gene>
    <name evidence="1" type="ORF">SAMN04488002_3174</name>
</gene>
<evidence type="ECO:0000313" key="1">
    <source>
        <dbReference type="EMBL" id="SFR55715.1"/>
    </source>
</evidence>